<keyword evidence="2" id="KW-0812">Transmembrane</keyword>
<protein>
    <submittedName>
        <fullName evidence="4">M23 family metallopeptidase</fullName>
    </submittedName>
</protein>
<dbReference type="CDD" id="cd12797">
    <property type="entry name" value="M23_peptidase"/>
    <property type="match status" value="1"/>
</dbReference>
<dbReference type="GO" id="GO:0004222">
    <property type="term" value="F:metalloendopeptidase activity"/>
    <property type="evidence" value="ECO:0007669"/>
    <property type="project" value="TreeGrafter"/>
</dbReference>
<keyword evidence="5" id="KW-1185">Reference proteome</keyword>
<reference evidence="4 5" key="1">
    <citation type="submission" date="2019-09" db="EMBL/GenBank/DDBJ databases">
        <title>Genome sequencing of strain KACC 19322.</title>
        <authorList>
            <person name="Heo J."/>
            <person name="Kim S.-J."/>
            <person name="Kim J.-S."/>
            <person name="Hong S.-B."/>
            <person name="Kwon S.-W."/>
        </authorList>
    </citation>
    <scope>NUCLEOTIDE SEQUENCE [LARGE SCALE GENOMIC DNA]</scope>
    <source>
        <strain evidence="4 5">KACC 19322</strain>
    </source>
</reference>
<dbReference type="InterPro" id="IPR050570">
    <property type="entry name" value="Cell_wall_metabolism_enzyme"/>
</dbReference>
<dbReference type="AlphaFoldDB" id="A0A5C1Y5V7"/>
<evidence type="ECO:0000256" key="1">
    <source>
        <dbReference type="SAM" id="MobiDB-lite"/>
    </source>
</evidence>
<dbReference type="EMBL" id="CP043504">
    <property type="protein sequence ID" value="QEO08788.1"/>
    <property type="molecule type" value="Genomic_DNA"/>
</dbReference>
<feature type="region of interest" description="Disordered" evidence="1">
    <location>
        <begin position="1"/>
        <end position="23"/>
    </location>
</feature>
<evidence type="ECO:0000313" key="4">
    <source>
        <dbReference type="EMBL" id="QEO08788.1"/>
    </source>
</evidence>
<name>A0A5C1Y5V7_9MICO</name>
<dbReference type="KEGG" id="lyk:FLP23_01395"/>
<sequence length="265" mass="28171">MNHVAPVARTRRERRDDERRRVVTGRSGTRRAVGSRVLSFGVLAVVGAFLVGVSVPATALGVITPADAAGTAPALAAAVTEPGQEVDVHGDLAESVEARDGFEVKSWAEVLREKYGPRNYSYTVGSGAIRWPFPYAVPISSGYGQRVAACNGCSTDHKGIDFVPGLGAPIYAIADGVVVEHEENHWSFGNTVVLQHQIDGQVVETRYAHMQLSSSPLQLGDTVAVGDFIGLVGQTGVATAPHLHFEVIVEGAHVDPFVWLTEHAS</sequence>
<keyword evidence="2" id="KW-0472">Membrane</keyword>
<evidence type="ECO:0000313" key="5">
    <source>
        <dbReference type="Proteomes" id="UP000322159"/>
    </source>
</evidence>
<accession>A0A5C1Y5V7</accession>
<feature type="domain" description="M23ase beta-sheet core" evidence="3">
    <location>
        <begin position="156"/>
        <end position="256"/>
    </location>
</feature>
<gene>
    <name evidence="4" type="ORF">FLP23_01395</name>
</gene>
<organism evidence="4 5">
    <name type="scientific">Protaetiibacter larvae</name>
    <dbReference type="NCBI Taxonomy" id="2592654"/>
    <lineage>
        <taxon>Bacteria</taxon>
        <taxon>Bacillati</taxon>
        <taxon>Actinomycetota</taxon>
        <taxon>Actinomycetes</taxon>
        <taxon>Micrococcales</taxon>
        <taxon>Microbacteriaceae</taxon>
        <taxon>Protaetiibacter</taxon>
    </lineage>
</organism>
<dbReference type="InterPro" id="IPR016047">
    <property type="entry name" value="M23ase_b-sheet_dom"/>
</dbReference>
<dbReference type="Proteomes" id="UP000322159">
    <property type="component" value="Chromosome"/>
</dbReference>
<keyword evidence="2" id="KW-1133">Transmembrane helix</keyword>
<dbReference type="Pfam" id="PF01551">
    <property type="entry name" value="Peptidase_M23"/>
    <property type="match status" value="1"/>
</dbReference>
<dbReference type="OrthoDB" id="1099523at2"/>
<dbReference type="Gene3D" id="2.70.70.10">
    <property type="entry name" value="Glucose Permease (Domain IIA)"/>
    <property type="match status" value="1"/>
</dbReference>
<dbReference type="InterPro" id="IPR011055">
    <property type="entry name" value="Dup_hybrid_motif"/>
</dbReference>
<feature type="transmembrane region" description="Helical" evidence="2">
    <location>
        <begin position="37"/>
        <end position="63"/>
    </location>
</feature>
<dbReference type="PANTHER" id="PTHR21666">
    <property type="entry name" value="PEPTIDASE-RELATED"/>
    <property type="match status" value="1"/>
</dbReference>
<proteinExistence type="predicted"/>
<dbReference type="PANTHER" id="PTHR21666:SF270">
    <property type="entry name" value="MUREIN HYDROLASE ACTIVATOR ENVC"/>
    <property type="match status" value="1"/>
</dbReference>
<dbReference type="RefSeq" id="WP_149324221.1">
    <property type="nucleotide sequence ID" value="NZ_CP043504.1"/>
</dbReference>
<evidence type="ECO:0000256" key="2">
    <source>
        <dbReference type="SAM" id="Phobius"/>
    </source>
</evidence>
<evidence type="ECO:0000259" key="3">
    <source>
        <dbReference type="Pfam" id="PF01551"/>
    </source>
</evidence>
<dbReference type="SUPFAM" id="SSF51261">
    <property type="entry name" value="Duplicated hybrid motif"/>
    <property type="match status" value="1"/>
</dbReference>